<keyword evidence="2" id="KW-1185">Reference proteome</keyword>
<name>A0ABV6UW24_9ACTN</name>
<sequence length="96" mass="10564">MDSVDESDELLENYDLARSWLMGAMHGLSDAYRELGSGTGRGFGPMAEYRENNLNTRRPVAEFAQELAVQAAVIAKKAGELDAMTEALQRRQAQDG</sequence>
<evidence type="ECO:0000313" key="2">
    <source>
        <dbReference type="Proteomes" id="UP001592528"/>
    </source>
</evidence>
<protein>
    <submittedName>
        <fullName evidence="1">Uncharacterized protein</fullName>
    </submittedName>
</protein>
<dbReference type="Proteomes" id="UP001592528">
    <property type="component" value="Unassembled WGS sequence"/>
</dbReference>
<accession>A0ABV6UW24</accession>
<proteinExistence type="predicted"/>
<reference evidence="1 2" key="1">
    <citation type="submission" date="2024-09" db="EMBL/GenBank/DDBJ databases">
        <authorList>
            <person name="Lee S.D."/>
        </authorList>
    </citation>
    <scope>NUCLEOTIDE SEQUENCE [LARGE SCALE GENOMIC DNA]</scope>
    <source>
        <strain evidence="1 2">N1-5</strain>
    </source>
</reference>
<evidence type="ECO:0000313" key="1">
    <source>
        <dbReference type="EMBL" id="MFC1405675.1"/>
    </source>
</evidence>
<dbReference type="RefSeq" id="WP_030266744.1">
    <property type="nucleotide sequence ID" value="NZ_JBHEZZ010000023.1"/>
</dbReference>
<comment type="caution">
    <text evidence="1">The sequence shown here is derived from an EMBL/GenBank/DDBJ whole genome shotgun (WGS) entry which is preliminary data.</text>
</comment>
<gene>
    <name evidence="1" type="ORF">ACEZDJ_30740</name>
</gene>
<dbReference type="EMBL" id="JBHEZZ010000023">
    <property type="protein sequence ID" value="MFC1405675.1"/>
    <property type="molecule type" value="Genomic_DNA"/>
</dbReference>
<organism evidence="1 2">
    <name type="scientific">Streptacidiphilus cavernicola</name>
    <dbReference type="NCBI Taxonomy" id="3342716"/>
    <lineage>
        <taxon>Bacteria</taxon>
        <taxon>Bacillati</taxon>
        <taxon>Actinomycetota</taxon>
        <taxon>Actinomycetes</taxon>
        <taxon>Kitasatosporales</taxon>
        <taxon>Streptomycetaceae</taxon>
        <taxon>Streptacidiphilus</taxon>
    </lineage>
</organism>